<dbReference type="AlphaFoldDB" id="A0A0J7B0J4"/>
<evidence type="ECO:0000313" key="2">
    <source>
        <dbReference type="Proteomes" id="UP000054565"/>
    </source>
</evidence>
<dbReference type="EMBL" id="DS028094">
    <property type="protein sequence ID" value="KMP03307.1"/>
    <property type="molecule type" value="Genomic_DNA"/>
</dbReference>
<protein>
    <submittedName>
        <fullName evidence="1">Uncharacterized protein</fullName>
    </submittedName>
</protein>
<evidence type="ECO:0000313" key="1">
    <source>
        <dbReference type="EMBL" id="KMP03307.1"/>
    </source>
</evidence>
<reference evidence="2" key="1">
    <citation type="journal article" date="2010" name="Genome Res.">
        <title>Population genomic sequencing of Coccidioides fungi reveals recent hybridization and transposon control.</title>
        <authorList>
            <person name="Neafsey D.E."/>
            <person name="Barker B.M."/>
            <person name="Sharpton T.J."/>
            <person name="Stajich J.E."/>
            <person name="Park D.J."/>
            <person name="Whiston E."/>
            <person name="Hung C.-Y."/>
            <person name="McMahan C."/>
            <person name="White J."/>
            <person name="Sykes S."/>
            <person name="Heiman D."/>
            <person name="Young S."/>
            <person name="Zeng Q."/>
            <person name="Abouelleil A."/>
            <person name="Aftuck L."/>
            <person name="Bessette D."/>
            <person name="Brown A."/>
            <person name="FitzGerald M."/>
            <person name="Lui A."/>
            <person name="Macdonald J.P."/>
            <person name="Priest M."/>
            <person name="Orbach M.J."/>
            <person name="Galgiani J.N."/>
            <person name="Kirkland T.N."/>
            <person name="Cole G.T."/>
            <person name="Birren B.W."/>
            <person name="Henn M.R."/>
            <person name="Taylor J.W."/>
            <person name="Rounsley S.D."/>
        </authorList>
    </citation>
    <scope>NUCLEOTIDE SEQUENCE [LARGE SCALE GENOMIC DNA]</scope>
    <source>
        <strain evidence="2">RMSCC 2394</strain>
    </source>
</reference>
<organism evidence="1 2">
    <name type="scientific">Coccidioides immitis RMSCC 2394</name>
    <dbReference type="NCBI Taxonomy" id="404692"/>
    <lineage>
        <taxon>Eukaryota</taxon>
        <taxon>Fungi</taxon>
        <taxon>Dikarya</taxon>
        <taxon>Ascomycota</taxon>
        <taxon>Pezizomycotina</taxon>
        <taxon>Eurotiomycetes</taxon>
        <taxon>Eurotiomycetidae</taxon>
        <taxon>Onygenales</taxon>
        <taxon>Onygenaceae</taxon>
        <taxon>Coccidioides</taxon>
    </lineage>
</organism>
<proteinExistence type="predicted"/>
<accession>A0A0J7B0J4</accession>
<dbReference type="Proteomes" id="UP000054565">
    <property type="component" value="Unassembled WGS sequence"/>
</dbReference>
<name>A0A0J7B0J4_COCIT</name>
<gene>
    <name evidence="1" type="ORF">CIRG_02999</name>
</gene>
<sequence length="169" mass="18571">MSASVCVSSSGRCMSRYTEVTRLVSVLRYNTRLLGRDEEIETGRRAFYPEGRSLPVSLLSGAARGTRICYTTELRQLPAQTGANQSPPASTFEPNGKLSTCLASHLPEWVTYFDISYDRAMALPEVEVESKPAKRNPGISSGIGRQLTHLELAGFQWKLCWHGPTSTGS</sequence>